<dbReference type="Proteomes" id="UP000030645">
    <property type="component" value="Unassembled WGS sequence"/>
</dbReference>
<dbReference type="KEGG" id="mnt:21399388"/>
<gene>
    <name evidence="9" type="ORF">L484_016338</name>
</gene>
<proteinExistence type="inferred from homology"/>
<dbReference type="OrthoDB" id="63113at2759"/>
<reference evidence="10" key="1">
    <citation type="submission" date="2013-01" db="EMBL/GenBank/DDBJ databases">
        <title>Draft Genome Sequence of a Mulberry Tree, Morus notabilis C.K. Schneid.</title>
        <authorList>
            <person name="He N."/>
            <person name="Zhao S."/>
        </authorList>
    </citation>
    <scope>NUCLEOTIDE SEQUENCE</scope>
</reference>
<comment type="subcellular location">
    <subcellularLocation>
        <location evidence="2">Endomembrane system</location>
        <topology evidence="2">Multi-pass membrane protein</topology>
    </subcellularLocation>
    <subcellularLocation>
        <location evidence="7">Membrane</location>
        <topology evidence="7">Multi-pass membrane protein</topology>
    </subcellularLocation>
</comment>
<keyword evidence="7" id="KW-0813">Transport</keyword>
<keyword evidence="5 7" id="KW-1133">Transmembrane helix</keyword>
<accession>W9QDZ4</accession>
<dbReference type="GO" id="GO:0005794">
    <property type="term" value="C:Golgi apparatus"/>
    <property type="evidence" value="ECO:0007669"/>
    <property type="project" value="TreeGrafter"/>
</dbReference>
<feature type="transmembrane region" description="Helical" evidence="7">
    <location>
        <begin position="85"/>
        <end position="101"/>
    </location>
</feature>
<sequence length="188" mass="20617">MSAGDSTTNPTGFATRLKESVQSAISTRRPWSVLLDPTSLSLPSSISDATTRLFQNLTHFRFNYSLLLLFIFFLGLLISRPISNILVFLVLLAAWFFLFFSRDEPLSVASFVVEDGVALTALGIATLVAVVVTGVGWNVVVWVLVGFFVVSLHAVVRSTDDLVTDDRQSPYGPLMSDDHDPQGTYTII</sequence>
<dbReference type="PANTHER" id="PTHR19317">
    <property type="entry name" value="PRENYLATED RAB ACCEPTOR 1-RELATED"/>
    <property type="match status" value="1"/>
</dbReference>
<evidence type="ECO:0000256" key="1">
    <source>
        <dbReference type="ARBA" id="ARBA00002501"/>
    </source>
</evidence>
<organism evidence="9 10">
    <name type="scientific">Morus notabilis</name>
    <dbReference type="NCBI Taxonomy" id="981085"/>
    <lineage>
        <taxon>Eukaryota</taxon>
        <taxon>Viridiplantae</taxon>
        <taxon>Streptophyta</taxon>
        <taxon>Embryophyta</taxon>
        <taxon>Tracheophyta</taxon>
        <taxon>Spermatophyta</taxon>
        <taxon>Magnoliopsida</taxon>
        <taxon>eudicotyledons</taxon>
        <taxon>Gunneridae</taxon>
        <taxon>Pentapetalae</taxon>
        <taxon>rosids</taxon>
        <taxon>fabids</taxon>
        <taxon>Rosales</taxon>
        <taxon>Moraceae</taxon>
        <taxon>Moreae</taxon>
        <taxon>Morus</taxon>
    </lineage>
</organism>
<dbReference type="Pfam" id="PF03208">
    <property type="entry name" value="PRA1"/>
    <property type="match status" value="1"/>
</dbReference>
<keyword evidence="6 7" id="KW-0472">Membrane</keyword>
<comment type="similarity">
    <text evidence="3 7">Belongs to the PRA1 family.</text>
</comment>
<evidence type="ECO:0000313" key="10">
    <source>
        <dbReference type="Proteomes" id="UP000030645"/>
    </source>
</evidence>
<dbReference type="GO" id="GO:0016192">
    <property type="term" value="P:vesicle-mediated transport"/>
    <property type="evidence" value="ECO:0007669"/>
    <property type="project" value="TreeGrafter"/>
</dbReference>
<evidence type="ECO:0000256" key="2">
    <source>
        <dbReference type="ARBA" id="ARBA00004127"/>
    </source>
</evidence>
<feature type="region of interest" description="Disordered" evidence="8">
    <location>
        <begin position="167"/>
        <end position="188"/>
    </location>
</feature>
<dbReference type="InterPro" id="IPR004895">
    <property type="entry name" value="Prenylated_rab_accept_PRA1"/>
</dbReference>
<keyword evidence="4 7" id="KW-0812">Transmembrane</keyword>
<evidence type="ECO:0000256" key="6">
    <source>
        <dbReference type="ARBA" id="ARBA00023136"/>
    </source>
</evidence>
<evidence type="ECO:0000256" key="7">
    <source>
        <dbReference type="RuleBase" id="RU363107"/>
    </source>
</evidence>
<dbReference type="EMBL" id="KE343450">
    <property type="protein sequence ID" value="EXB29849.1"/>
    <property type="molecule type" value="Genomic_DNA"/>
</dbReference>
<feature type="transmembrane region" description="Helical" evidence="7">
    <location>
        <begin position="121"/>
        <end position="150"/>
    </location>
</feature>
<dbReference type="GO" id="GO:0016020">
    <property type="term" value="C:membrane"/>
    <property type="evidence" value="ECO:0007669"/>
    <property type="project" value="UniProtKB-SubCell"/>
</dbReference>
<keyword evidence="10" id="KW-1185">Reference proteome</keyword>
<dbReference type="PANTHER" id="PTHR19317:SF81">
    <property type="entry name" value="PRA1 FAMILY PROTEIN D"/>
    <property type="match status" value="1"/>
</dbReference>
<feature type="transmembrane region" description="Helical" evidence="7">
    <location>
        <begin position="62"/>
        <end position="78"/>
    </location>
</feature>
<protein>
    <recommendedName>
        <fullName evidence="7">PRA1 family protein</fullName>
    </recommendedName>
</protein>
<evidence type="ECO:0000256" key="4">
    <source>
        <dbReference type="ARBA" id="ARBA00022692"/>
    </source>
</evidence>
<dbReference type="eggNOG" id="KOG3142">
    <property type="taxonomic scope" value="Eukaryota"/>
</dbReference>
<evidence type="ECO:0000256" key="8">
    <source>
        <dbReference type="SAM" id="MobiDB-lite"/>
    </source>
</evidence>
<evidence type="ECO:0000256" key="5">
    <source>
        <dbReference type="ARBA" id="ARBA00022989"/>
    </source>
</evidence>
<name>W9QDZ4_9ROSA</name>
<dbReference type="AlphaFoldDB" id="W9QDZ4"/>
<evidence type="ECO:0000256" key="3">
    <source>
        <dbReference type="ARBA" id="ARBA00006483"/>
    </source>
</evidence>
<dbReference type="GO" id="GO:0005783">
    <property type="term" value="C:endoplasmic reticulum"/>
    <property type="evidence" value="ECO:0007669"/>
    <property type="project" value="TreeGrafter"/>
</dbReference>
<comment type="function">
    <text evidence="1 7">May be involved in both secretory and endocytic intracellular trafficking in the endosomal/prevacuolar compartments.</text>
</comment>
<evidence type="ECO:0000313" key="9">
    <source>
        <dbReference type="EMBL" id="EXB29849.1"/>
    </source>
</evidence>